<reference evidence="4 5" key="1">
    <citation type="submission" date="2018-02" db="EMBL/GenBank/DDBJ databases">
        <title>Subsurface microbial communities from deep shales in Ohio and West Virginia, USA.</title>
        <authorList>
            <person name="Wrighton K."/>
        </authorList>
    </citation>
    <scope>NUCLEOTIDE SEQUENCE [LARGE SCALE GENOMIC DNA]</scope>
    <source>
        <strain evidence="4 5">OWC-DMM</strain>
    </source>
</reference>
<dbReference type="GO" id="GO:0044096">
    <property type="term" value="C:type IV pilus"/>
    <property type="evidence" value="ECO:0007669"/>
    <property type="project" value="TreeGrafter"/>
</dbReference>
<dbReference type="Pfam" id="PF07963">
    <property type="entry name" value="N_methyl"/>
    <property type="match status" value="1"/>
</dbReference>
<keyword evidence="3" id="KW-0812">Transmembrane</keyword>
<feature type="transmembrane region" description="Helical" evidence="3">
    <location>
        <begin position="12"/>
        <end position="36"/>
    </location>
</feature>
<dbReference type="NCBIfam" id="TIGR02532">
    <property type="entry name" value="IV_pilin_GFxxxE"/>
    <property type="match status" value="1"/>
</dbReference>
<evidence type="ECO:0000256" key="3">
    <source>
        <dbReference type="SAM" id="Phobius"/>
    </source>
</evidence>
<dbReference type="PROSITE" id="PS00409">
    <property type="entry name" value="PROKAR_NTER_METHYL"/>
    <property type="match status" value="1"/>
</dbReference>
<evidence type="ECO:0000313" key="4">
    <source>
        <dbReference type="EMBL" id="PPK77232.1"/>
    </source>
</evidence>
<dbReference type="InterPro" id="IPR012902">
    <property type="entry name" value="N_methyl_site"/>
</dbReference>
<name>A0A2S6HIB6_9GAMM</name>
<gene>
    <name evidence="4" type="ORF">B0F87_102343</name>
</gene>
<protein>
    <submittedName>
        <fullName evidence="4">Type IV pilus assembly protein PilA</fullName>
    </submittedName>
</protein>
<dbReference type="PANTHER" id="PTHR30093:SF34">
    <property type="entry name" value="PREPILIN PEPTIDASE-DEPENDENT PROTEIN D"/>
    <property type="match status" value="1"/>
</dbReference>
<keyword evidence="3" id="KW-1133">Transmembrane helix</keyword>
<evidence type="ECO:0000313" key="5">
    <source>
        <dbReference type="Proteomes" id="UP000240010"/>
    </source>
</evidence>
<evidence type="ECO:0000256" key="1">
    <source>
        <dbReference type="ARBA" id="ARBA00005233"/>
    </source>
</evidence>
<keyword evidence="2" id="KW-0488">Methylation</keyword>
<comment type="similarity">
    <text evidence="1">Belongs to the N-Me-Phe pilin family.</text>
</comment>
<dbReference type="Proteomes" id="UP000240010">
    <property type="component" value="Unassembled WGS sequence"/>
</dbReference>
<comment type="caution">
    <text evidence="4">The sequence shown here is derived from an EMBL/GenBank/DDBJ whole genome shotgun (WGS) entry which is preliminary data.</text>
</comment>
<dbReference type="Gene3D" id="3.30.700.10">
    <property type="entry name" value="Glycoprotein, Type 4 Pilin"/>
    <property type="match status" value="1"/>
</dbReference>
<proteinExistence type="inferred from homology"/>
<dbReference type="GO" id="GO:0043107">
    <property type="term" value="P:type IV pilus-dependent motility"/>
    <property type="evidence" value="ECO:0007669"/>
    <property type="project" value="TreeGrafter"/>
</dbReference>
<accession>A0A2S6HIB6</accession>
<dbReference type="EMBL" id="PTIZ01000002">
    <property type="protein sequence ID" value="PPK77232.1"/>
    <property type="molecule type" value="Genomic_DNA"/>
</dbReference>
<dbReference type="SUPFAM" id="SSF54523">
    <property type="entry name" value="Pili subunits"/>
    <property type="match status" value="1"/>
</dbReference>
<keyword evidence="3" id="KW-0472">Membrane</keyword>
<dbReference type="PANTHER" id="PTHR30093">
    <property type="entry name" value="GENERAL SECRETION PATHWAY PROTEIN G"/>
    <property type="match status" value="1"/>
</dbReference>
<sequence length="154" mass="15508">MNTLSMKKPQQGFTLIELMIVVAIIGILAAIAIPAYSDYTSKTRAAGTVAETDSSRTAVAVCYNDTLSFAGCNTGSNGVPTIQTSRNITAVTATAAGVIAGTSGAALADGTALTYTMTPTFTAGNANITWTTTGTICNSTRGLKPGQGGCAADN</sequence>
<organism evidence="4 5">
    <name type="scientific">Methylobacter tundripaludum</name>
    <dbReference type="NCBI Taxonomy" id="173365"/>
    <lineage>
        <taxon>Bacteria</taxon>
        <taxon>Pseudomonadati</taxon>
        <taxon>Pseudomonadota</taxon>
        <taxon>Gammaproteobacteria</taxon>
        <taxon>Methylococcales</taxon>
        <taxon>Methylococcaceae</taxon>
        <taxon>Methylobacter</taxon>
    </lineage>
</organism>
<dbReference type="AlphaFoldDB" id="A0A2S6HIB6"/>
<evidence type="ECO:0000256" key="2">
    <source>
        <dbReference type="ARBA" id="ARBA00022481"/>
    </source>
</evidence>
<dbReference type="InterPro" id="IPR045584">
    <property type="entry name" value="Pilin-like"/>
</dbReference>